<name>A0A075A6R4_OPIVI</name>
<evidence type="ECO:0000313" key="2">
    <source>
        <dbReference type="Proteomes" id="UP000054324"/>
    </source>
</evidence>
<dbReference type="RefSeq" id="XP_009162212.1">
    <property type="nucleotide sequence ID" value="XM_009163948.1"/>
</dbReference>
<dbReference type="InterPro" id="IPR021109">
    <property type="entry name" value="Peptidase_aspartic_dom_sf"/>
</dbReference>
<dbReference type="SUPFAM" id="SSF50630">
    <property type="entry name" value="Acid proteases"/>
    <property type="match status" value="1"/>
</dbReference>
<dbReference type="CTD" id="20314428"/>
<keyword evidence="2" id="KW-1185">Reference proteome</keyword>
<dbReference type="AlphaFoldDB" id="A0A075A6R4"/>
<dbReference type="GeneID" id="20314428"/>
<protein>
    <submittedName>
        <fullName evidence="1">Uncharacterized protein</fullName>
    </submittedName>
</protein>
<evidence type="ECO:0000313" key="1">
    <source>
        <dbReference type="EMBL" id="KER34062.1"/>
    </source>
</evidence>
<accession>A0A075A6R4</accession>
<dbReference type="OrthoDB" id="6261872at2759"/>
<dbReference type="EMBL" id="KL596620">
    <property type="protein sequence ID" value="KER34062.1"/>
    <property type="molecule type" value="Genomic_DNA"/>
</dbReference>
<gene>
    <name evidence="1" type="ORF">T265_00240</name>
</gene>
<reference evidence="1 2" key="1">
    <citation type="submission" date="2013-11" db="EMBL/GenBank/DDBJ databases">
        <title>Opisthorchis viverrini - life in the bile duct.</title>
        <authorList>
            <person name="Young N.D."/>
            <person name="Nagarajan N."/>
            <person name="Lin S.J."/>
            <person name="Korhonen P.K."/>
            <person name="Jex A.R."/>
            <person name="Hall R.S."/>
            <person name="Safavi-Hemami H."/>
            <person name="Kaewkong W."/>
            <person name="Bertrand D."/>
            <person name="Gao S."/>
            <person name="Seet Q."/>
            <person name="Wongkham S."/>
            <person name="Teh B.T."/>
            <person name="Wongkham C."/>
            <person name="Intapan P.M."/>
            <person name="Maleewong W."/>
            <person name="Yang X."/>
            <person name="Hu M."/>
            <person name="Wang Z."/>
            <person name="Hofmann A."/>
            <person name="Sternberg P.W."/>
            <person name="Tan P."/>
            <person name="Wang J."/>
            <person name="Gasser R.B."/>
        </authorList>
    </citation>
    <scope>NUCLEOTIDE SEQUENCE [LARGE SCALE GENOMIC DNA]</scope>
</reference>
<proteinExistence type="predicted"/>
<sequence length="233" mass="25834">MQTILNIPTNSASWFSMHFTPANCKGLPVGDINIPPKTLQAARTATSACGGELKLSGELQCCVSFRGTTFVGSCYITATELNLFGLDWFDRHRLADIPSSIVCNAVQSPTAHPDHASDIIKRYPIVFQSSLGFSNLAVSRLMCFLLVTWQLRTEGVTAERLSTWTAVSIPMVQRKMIFPRGSERLEQLFGVGLSVKGLVYNAAARSILLYGSETWSLRSEDLAFDRRRLRRIV</sequence>
<dbReference type="Proteomes" id="UP000054324">
    <property type="component" value="Unassembled WGS sequence"/>
</dbReference>
<organism evidence="1 2">
    <name type="scientific">Opisthorchis viverrini</name>
    <name type="common">Southeast Asian liver fluke</name>
    <dbReference type="NCBI Taxonomy" id="6198"/>
    <lineage>
        <taxon>Eukaryota</taxon>
        <taxon>Metazoa</taxon>
        <taxon>Spiralia</taxon>
        <taxon>Lophotrochozoa</taxon>
        <taxon>Platyhelminthes</taxon>
        <taxon>Trematoda</taxon>
        <taxon>Digenea</taxon>
        <taxon>Opisthorchiida</taxon>
        <taxon>Opisthorchiata</taxon>
        <taxon>Opisthorchiidae</taxon>
        <taxon>Opisthorchis</taxon>
    </lineage>
</organism>
<dbReference type="KEGG" id="ovi:T265_00240"/>